<dbReference type="NCBIfam" id="TIGR00502">
    <property type="entry name" value="nagB"/>
    <property type="match status" value="1"/>
</dbReference>
<comment type="similarity">
    <text evidence="2">Belongs to the glucosamine/galactosamine-6-phosphate isomerase family. NagB subfamily.</text>
</comment>
<feature type="active site" description="Proton acceptor; for enolization step" evidence="2">
    <location>
        <position position="72"/>
    </location>
</feature>
<dbReference type="GO" id="GO:0006043">
    <property type="term" value="P:glucosamine catabolic process"/>
    <property type="evidence" value="ECO:0007669"/>
    <property type="project" value="TreeGrafter"/>
</dbReference>
<dbReference type="InterPro" id="IPR037171">
    <property type="entry name" value="NagB/RpiA_transferase-like"/>
</dbReference>
<feature type="active site" description="For ring-opening step" evidence="2">
    <location>
        <position position="141"/>
    </location>
</feature>
<dbReference type="GO" id="GO:0004342">
    <property type="term" value="F:glucosamine-6-phosphate deaminase activity"/>
    <property type="evidence" value="ECO:0007669"/>
    <property type="project" value="UniProtKB-UniRule"/>
</dbReference>
<comment type="caution">
    <text evidence="2">Lacks conserved residue(s) required for the propagation of feature annotation.</text>
</comment>
<dbReference type="PROSITE" id="PS01161">
    <property type="entry name" value="GLC_GALNAC_ISOMERASE"/>
    <property type="match status" value="1"/>
</dbReference>
<keyword evidence="2" id="KW-0119">Carbohydrate metabolism</keyword>
<dbReference type="GO" id="GO:0005975">
    <property type="term" value="P:carbohydrate metabolic process"/>
    <property type="evidence" value="ECO:0007669"/>
    <property type="project" value="InterPro"/>
</dbReference>
<name>A0A806KGB5_9BACT</name>
<dbReference type="SUPFAM" id="SSF100950">
    <property type="entry name" value="NagB/RpiA/CoA transferase-like"/>
    <property type="match status" value="1"/>
</dbReference>
<comment type="pathway">
    <text evidence="2">Amino-sugar metabolism; N-acetylneuraminate degradation; D-fructose 6-phosphate from N-acetylneuraminate: step 5/5.</text>
</comment>
<evidence type="ECO:0000259" key="3">
    <source>
        <dbReference type="Pfam" id="PF01182"/>
    </source>
</evidence>
<dbReference type="CDD" id="cd01399">
    <property type="entry name" value="GlcN6P_deaminase"/>
    <property type="match status" value="1"/>
</dbReference>
<dbReference type="Pfam" id="PF01182">
    <property type="entry name" value="Glucosamine_iso"/>
    <property type="match status" value="1"/>
</dbReference>
<accession>A0A806KGB5</accession>
<dbReference type="EC" id="3.5.99.6" evidence="2"/>
<evidence type="ECO:0000256" key="1">
    <source>
        <dbReference type="ARBA" id="ARBA00022801"/>
    </source>
</evidence>
<comment type="catalytic activity">
    <reaction evidence="2">
        <text>alpha-D-glucosamine 6-phosphate + H2O = beta-D-fructose 6-phosphate + NH4(+)</text>
        <dbReference type="Rhea" id="RHEA:12172"/>
        <dbReference type="ChEBI" id="CHEBI:15377"/>
        <dbReference type="ChEBI" id="CHEBI:28938"/>
        <dbReference type="ChEBI" id="CHEBI:57634"/>
        <dbReference type="ChEBI" id="CHEBI:75989"/>
        <dbReference type="EC" id="3.5.99.6"/>
    </reaction>
</comment>
<feature type="domain" description="Glucosamine/galactosamine-6-phosphate isomerase" evidence="3">
    <location>
        <begin position="10"/>
        <end position="231"/>
    </location>
</feature>
<dbReference type="UniPathway" id="UPA00629">
    <property type="reaction ID" value="UER00684"/>
</dbReference>
<dbReference type="AlphaFoldDB" id="A0A806KGB5"/>
<dbReference type="GO" id="GO:0006046">
    <property type="term" value="P:N-acetylglucosamine catabolic process"/>
    <property type="evidence" value="ECO:0007669"/>
    <property type="project" value="UniProtKB-UniRule"/>
</dbReference>
<evidence type="ECO:0000313" key="4">
    <source>
        <dbReference type="EMBL" id="AGS53647.1"/>
    </source>
</evidence>
<reference evidence="4" key="1">
    <citation type="submission" date="2012-03" db="EMBL/GenBank/DDBJ databases">
        <title>Functional metagenomics reveals considerable lignocellulase gene clusters in the gut microbiome of a wood-feeding higher termite.</title>
        <authorList>
            <person name="Liu N."/>
        </authorList>
    </citation>
    <scope>NUCLEOTIDE SEQUENCE</scope>
</reference>
<dbReference type="PANTHER" id="PTHR11280:SF5">
    <property type="entry name" value="GLUCOSAMINE-6-PHOSPHATE ISOMERASE"/>
    <property type="match status" value="1"/>
</dbReference>
<dbReference type="EMBL" id="JQ844239">
    <property type="protein sequence ID" value="AGS53647.1"/>
    <property type="molecule type" value="Genomic_DNA"/>
</dbReference>
<keyword evidence="1 2" id="KW-0378">Hydrolase</keyword>
<feature type="active site" description="For ring-opening step" evidence="2">
    <location>
        <position position="148"/>
    </location>
</feature>
<dbReference type="Gene3D" id="3.40.50.1360">
    <property type="match status" value="1"/>
</dbReference>
<sequence length="262" mass="28764">MRLLIHKDYETACQWAAAYIVSRINDFAPSGAKPFVLGLPTGSSPLGVYRRLIAAFKEGKVSFSEVITFNMDEYLGLSADHPQSYRRFMDGNFFSAIDIRRENTHVPDGMAKDPEAECLAYEEAIKAAGGIELFMGGMGNNGHIAFNEPGSSLNSRTRVQNLSRDTIAANSRFFGGNFEKVPTRALTVGIGTVMDAREVLIIVSGRQKARALQAAVEGGVSQWCPLSCLQMHPKAIIVCDEEAADDLKYGTVRYFKDLENLP</sequence>
<dbReference type="GO" id="GO:0019262">
    <property type="term" value="P:N-acetylneuraminate catabolic process"/>
    <property type="evidence" value="ECO:0007669"/>
    <property type="project" value="UniProtKB-UniRule"/>
</dbReference>
<comment type="function">
    <text evidence="2">Catalyzes the reversible isomerization-deamination of glucosamine 6-phosphate (GlcN6P) to form fructose 6-phosphate (Fru6P) and ammonium ion.</text>
</comment>
<dbReference type="InterPro" id="IPR018321">
    <property type="entry name" value="Glucosamine6P_isomerase_CS"/>
</dbReference>
<organism evidence="4">
    <name type="scientific">uncultured bacterium contig00086</name>
    <dbReference type="NCBI Taxonomy" id="1181559"/>
    <lineage>
        <taxon>Bacteria</taxon>
        <taxon>environmental samples</taxon>
    </lineage>
</organism>
<dbReference type="PANTHER" id="PTHR11280">
    <property type="entry name" value="GLUCOSAMINE-6-PHOSPHATE ISOMERASE"/>
    <property type="match status" value="1"/>
</dbReference>
<protein>
    <recommendedName>
        <fullName evidence="2">Glucosamine-6-phosphate deaminase</fullName>
        <ecNumber evidence="2">3.5.99.6</ecNumber>
    </recommendedName>
    <alternativeName>
        <fullName evidence="2">GlcN6P deaminase</fullName>
        <shortName evidence="2">GNPDA</shortName>
    </alternativeName>
    <alternativeName>
        <fullName evidence="2">Glucosamine-6-phosphate isomerase</fullName>
    </alternativeName>
</protein>
<dbReference type="InterPro" id="IPR004547">
    <property type="entry name" value="Glucosamine6P_isomerase"/>
</dbReference>
<dbReference type="InterPro" id="IPR006148">
    <property type="entry name" value="Glc/Gal-6P_isomerase"/>
</dbReference>
<proteinExistence type="inferred from homology"/>
<gene>
    <name evidence="2" type="primary">nagB</name>
</gene>
<feature type="active site" description="Proton acceptor; for ring-opening step" evidence="2">
    <location>
        <position position="143"/>
    </location>
</feature>
<dbReference type="GO" id="GO:0042802">
    <property type="term" value="F:identical protein binding"/>
    <property type="evidence" value="ECO:0007669"/>
    <property type="project" value="TreeGrafter"/>
</dbReference>
<dbReference type="HAMAP" id="MF_01241">
    <property type="entry name" value="GlcN6P_deamin"/>
    <property type="match status" value="1"/>
</dbReference>
<dbReference type="GO" id="GO:0005737">
    <property type="term" value="C:cytoplasm"/>
    <property type="evidence" value="ECO:0007669"/>
    <property type="project" value="TreeGrafter"/>
</dbReference>
<evidence type="ECO:0000256" key="2">
    <source>
        <dbReference type="HAMAP-Rule" id="MF_01241"/>
    </source>
</evidence>